<dbReference type="Proteomes" id="UP000013378">
    <property type="component" value="Unassembled WGS sequence"/>
</dbReference>
<evidence type="ECO:0000313" key="3">
    <source>
        <dbReference type="Proteomes" id="UP000013378"/>
    </source>
</evidence>
<dbReference type="OrthoDB" id="9785185at2"/>
<keyword evidence="3" id="KW-1185">Reference proteome</keyword>
<accession>R1CN26</accession>
<dbReference type="SUPFAM" id="SSF53448">
    <property type="entry name" value="Nucleotide-diphospho-sugar transferases"/>
    <property type="match status" value="1"/>
</dbReference>
<dbReference type="EMBL" id="ARZA01000205">
    <property type="protein sequence ID" value="EOD00106.1"/>
    <property type="molecule type" value="Genomic_DNA"/>
</dbReference>
<evidence type="ECO:0000259" key="1">
    <source>
        <dbReference type="Pfam" id="PF00535"/>
    </source>
</evidence>
<dbReference type="GO" id="GO:0016758">
    <property type="term" value="F:hexosyltransferase activity"/>
    <property type="evidence" value="ECO:0007669"/>
    <property type="project" value="UniProtKB-ARBA"/>
</dbReference>
<dbReference type="InterPro" id="IPR001173">
    <property type="entry name" value="Glyco_trans_2-like"/>
</dbReference>
<feature type="domain" description="Glycosyltransferase 2-like" evidence="1">
    <location>
        <begin position="6"/>
        <end position="150"/>
    </location>
</feature>
<dbReference type="InterPro" id="IPR029044">
    <property type="entry name" value="Nucleotide-diphossugar_trans"/>
</dbReference>
<dbReference type="Gene3D" id="3.90.550.10">
    <property type="entry name" value="Spore Coat Polysaccharide Biosynthesis Protein SpsA, Chain A"/>
    <property type="match status" value="1"/>
</dbReference>
<dbReference type="PANTHER" id="PTHR22916:SF3">
    <property type="entry name" value="UDP-GLCNAC:BETAGAL BETA-1,3-N-ACETYLGLUCOSAMINYLTRANSFERASE-LIKE PROTEIN 1"/>
    <property type="match status" value="1"/>
</dbReference>
<sequence length="311" mass="36699">MSPKVSVIIPVYNGETVVSISLNSLLEQTYSNFEVIIIDDGSKDNTKEVVKKYLDEDIRFKYIFQPNSGVSVARNKGIKEARGEYICFLDSDDFYEKTYIERMLLEIYNKSADVCYCGYNVVTPRKKYKKRTRFKWGDILVDYILGKVAVHTTGWMIKKDILDKFNIRFQEGVSWGEDFEFFCEVLSRTKNVTYVKEYLTNYRVAFNDNCLSAFSMDKIDKDYSSIKRLQNNSIINNNEQVEKALIKYRLKALLIYRLMNAVQTGVNECIIQNYFNKYRYYIKGYSWNNGLRSIKLNYAKLKLENRLKDRR</sequence>
<keyword evidence="2" id="KW-0808">Transferase</keyword>
<name>R1CN26_9FIRM</name>
<organism evidence="2 3">
    <name type="scientific">Caldisalinibacter kiritimatiensis</name>
    <dbReference type="NCBI Taxonomy" id="1304284"/>
    <lineage>
        <taxon>Bacteria</taxon>
        <taxon>Bacillati</taxon>
        <taxon>Bacillota</taxon>
        <taxon>Tissierellia</taxon>
        <taxon>Tissierellales</taxon>
        <taxon>Thermohalobacteraceae</taxon>
        <taxon>Caldisalinibacter</taxon>
    </lineage>
</organism>
<dbReference type="RefSeq" id="WP_006314712.1">
    <property type="nucleotide sequence ID" value="NZ_ARZA01000205.1"/>
</dbReference>
<reference evidence="2 3" key="1">
    <citation type="journal article" date="2015" name="Geomicrobiol. J.">
        <title>Caldisalinibacter kiritimatiensis gen. nov., sp. nov., a moderately thermohalophilic thiosulfate-reducing bacterium from a hypersaline microbial mat.</title>
        <authorList>
            <person name="Ben Hania W."/>
            <person name="Joseph M."/>
            <person name="Fiebig A."/>
            <person name="Bunk B."/>
            <person name="Klenk H.-P."/>
            <person name="Fardeau M.-L."/>
            <person name="Spring S."/>
        </authorList>
    </citation>
    <scope>NUCLEOTIDE SEQUENCE [LARGE SCALE GENOMIC DNA]</scope>
    <source>
        <strain evidence="2 3">L21-TH-D2</strain>
    </source>
</reference>
<comment type="caution">
    <text evidence="2">The sequence shown here is derived from an EMBL/GenBank/DDBJ whole genome shotgun (WGS) entry which is preliminary data.</text>
</comment>
<dbReference type="AlphaFoldDB" id="R1CN26"/>
<dbReference type="PANTHER" id="PTHR22916">
    <property type="entry name" value="GLYCOSYLTRANSFERASE"/>
    <property type="match status" value="1"/>
</dbReference>
<dbReference type="Pfam" id="PF00535">
    <property type="entry name" value="Glycos_transf_2"/>
    <property type="match status" value="1"/>
</dbReference>
<gene>
    <name evidence="2" type="ORF">L21TH_1872</name>
</gene>
<proteinExistence type="predicted"/>
<dbReference type="STRING" id="1304284.L21TH_1872"/>
<protein>
    <submittedName>
        <fullName evidence="2">Beta-1,3-glucosyltransferase</fullName>
    </submittedName>
</protein>
<dbReference type="eggNOG" id="COG0463">
    <property type="taxonomic scope" value="Bacteria"/>
</dbReference>
<evidence type="ECO:0000313" key="2">
    <source>
        <dbReference type="EMBL" id="EOD00106.1"/>
    </source>
</evidence>
<dbReference type="CDD" id="cd00761">
    <property type="entry name" value="Glyco_tranf_GTA_type"/>
    <property type="match status" value="1"/>
</dbReference>